<name>A0A9W7NFM4_9PROT</name>
<keyword evidence="4 6" id="KW-0808">Transferase</keyword>
<feature type="binding site" description="in other chain" evidence="6">
    <location>
        <begin position="139"/>
        <end position="147"/>
    </location>
    <ligand>
        <name>5-phospho-alpha-D-ribose 1-diphosphate</name>
        <dbReference type="ChEBI" id="CHEBI:58017"/>
        <note>ligand shared between dimeric partners</note>
    </ligand>
</feature>
<evidence type="ECO:0000256" key="2">
    <source>
        <dbReference type="ARBA" id="ARBA00011971"/>
    </source>
</evidence>
<dbReference type="HAMAP" id="MF_01208">
    <property type="entry name" value="PyrE"/>
    <property type="match status" value="1"/>
</dbReference>
<dbReference type="AlphaFoldDB" id="A0A9W7NFM4"/>
<feature type="binding site" evidence="6">
    <location>
        <position position="113"/>
    </location>
    <ligand>
        <name>5-phospho-alpha-D-ribose 1-diphosphate</name>
        <dbReference type="ChEBI" id="CHEBI:58017"/>
        <note>ligand shared between dimeric partners</note>
    </ligand>
</feature>
<evidence type="ECO:0000256" key="6">
    <source>
        <dbReference type="HAMAP-Rule" id="MF_01208"/>
    </source>
</evidence>
<comment type="similarity">
    <text evidence="6">Belongs to the purine/pyrimidine phosphoribosyltransferase family. PyrE subfamily.</text>
</comment>
<evidence type="ECO:0000256" key="4">
    <source>
        <dbReference type="ARBA" id="ARBA00022679"/>
    </source>
</evidence>
<dbReference type="GO" id="GO:0004588">
    <property type="term" value="F:orotate phosphoribosyltransferase activity"/>
    <property type="evidence" value="ECO:0007669"/>
    <property type="project" value="UniProtKB-UniRule"/>
</dbReference>
<comment type="function">
    <text evidence="6">Catalyzes the transfer of a ribosyl phosphate group from 5-phosphoribose 1-diphosphate to orotate, leading to the formation of orotidine monophosphate (OMP).</text>
</comment>
<dbReference type="Pfam" id="PF00156">
    <property type="entry name" value="Pribosyltran"/>
    <property type="match status" value="1"/>
</dbReference>
<dbReference type="InterPro" id="IPR029057">
    <property type="entry name" value="PRTase-like"/>
</dbReference>
<evidence type="ECO:0000313" key="8">
    <source>
        <dbReference type="EMBL" id="KAA0676721.1"/>
    </source>
</evidence>
<evidence type="ECO:0000259" key="7">
    <source>
        <dbReference type="Pfam" id="PF00156"/>
    </source>
</evidence>
<evidence type="ECO:0000256" key="3">
    <source>
        <dbReference type="ARBA" id="ARBA00022676"/>
    </source>
</evidence>
<gene>
    <name evidence="6" type="primary">pyrE</name>
    <name evidence="8" type="ORF">DS843_26370</name>
</gene>
<dbReference type="NCBIfam" id="NF001729">
    <property type="entry name" value="PRK00455.1-3"/>
    <property type="match status" value="1"/>
</dbReference>
<dbReference type="SUPFAM" id="SSF53271">
    <property type="entry name" value="PRTase-like"/>
    <property type="match status" value="1"/>
</dbReference>
<evidence type="ECO:0000256" key="5">
    <source>
        <dbReference type="ARBA" id="ARBA00022975"/>
    </source>
</evidence>
<dbReference type="CDD" id="cd06223">
    <property type="entry name" value="PRTases_typeI"/>
    <property type="match status" value="1"/>
</dbReference>
<comment type="caution">
    <text evidence="6">Lacks conserved residue(s) required for the propagation of feature annotation.</text>
</comment>
<keyword evidence="6" id="KW-0460">Magnesium</keyword>
<protein>
    <recommendedName>
        <fullName evidence="2 6">Orotate phosphoribosyltransferase</fullName>
        <shortName evidence="6">OPRT</shortName>
        <shortName evidence="6">OPRTase</shortName>
        <ecNumber evidence="2 6">2.4.2.10</ecNumber>
    </recommendedName>
</protein>
<dbReference type="OrthoDB" id="9802134at2"/>
<dbReference type="GO" id="GO:0044205">
    <property type="term" value="P:'de novo' UMP biosynthetic process"/>
    <property type="evidence" value="ECO:0007669"/>
    <property type="project" value="UniProtKB-UniRule"/>
</dbReference>
<comment type="cofactor">
    <cofactor evidence="6">
        <name>Mg(2+)</name>
        <dbReference type="ChEBI" id="CHEBI:18420"/>
    </cofactor>
</comment>
<dbReference type="PANTHER" id="PTHR19278">
    <property type="entry name" value="OROTATE PHOSPHORIBOSYLTRANSFERASE"/>
    <property type="match status" value="1"/>
</dbReference>
<accession>A0A9W7NFM4</accession>
<reference evidence="8 9" key="1">
    <citation type="submission" date="2018-07" db="EMBL/GenBank/DDBJ databases">
        <title>Genome sequence of Azospirillum sp. ATCC 49961.</title>
        <authorList>
            <person name="Sant'Anna F.H."/>
            <person name="Baldani J.I."/>
            <person name="Zilli J.E."/>
            <person name="Reis V.M."/>
            <person name="Hartmann A."/>
            <person name="Cruz L."/>
            <person name="de Souza E.M."/>
            <person name="de Oliveira Pedrosa F."/>
            <person name="Passaglia L.M.P."/>
        </authorList>
    </citation>
    <scope>NUCLEOTIDE SEQUENCE [LARGE SCALE GENOMIC DNA]</scope>
    <source>
        <strain evidence="8 9">ATCC 49961</strain>
    </source>
</reference>
<keyword evidence="5 6" id="KW-0665">Pyrimidine biosynthesis</keyword>
<keyword evidence="9" id="KW-1185">Reference proteome</keyword>
<keyword evidence="3 6" id="KW-0328">Glycosyltransferase</keyword>
<dbReference type="Gene3D" id="3.40.50.2020">
    <property type="match status" value="1"/>
</dbReference>
<dbReference type="InterPro" id="IPR000836">
    <property type="entry name" value="PRTase_dom"/>
</dbReference>
<dbReference type="InterPro" id="IPR023031">
    <property type="entry name" value="OPRT"/>
</dbReference>
<dbReference type="PANTHER" id="PTHR19278:SF9">
    <property type="entry name" value="URIDINE 5'-MONOPHOSPHATE SYNTHASE"/>
    <property type="match status" value="1"/>
</dbReference>
<sequence length="236" mass="26102">MTTAAALPVPTNGDRATIAATAAKILLEIKALHFNAETPFIFTSGWASPVYTDCRRIVSFPRARKALMDFAVQTIEREIGYESIDAVAGGETAGIPFAAWIAERLELPMQYVRKKPKGFGRNAQIEGVLTEGQRVILVEDLATDGKSKENFVTALRNGGATVTDSFVIFHYGIFPQSKTNMDRIGVRLHELCTWWDVLKVARENRYFDENTLSEVEKFLNDPVGWSAAHGGKASFD</sequence>
<dbReference type="RefSeq" id="WP_149471819.1">
    <property type="nucleotide sequence ID" value="NZ_QOKW01000031.1"/>
</dbReference>
<comment type="subunit">
    <text evidence="6">Homodimer.</text>
</comment>
<dbReference type="Proteomes" id="UP000480854">
    <property type="component" value="Unassembled WGS sequence"/>
</dbReference>
<dbReference type="GO" id="GO:0000287">
    <property type="term" value="F:magnesium ion binding"/>
    <property type="evidence" value="ECO:0007669"/>
    <property type="project" value="UniProtKB-UniRule"/>
</dbReference>
<dbReference type="GO" id="GO:0019856">
    <property type="term" value="P:pyrimidine nucleobase biosynthetic process"/>
    <property type="evidence" value="ECO:0007669"/>
    <property type="project" value="TreeGrafter"/>
</dbReference>
<proteinExistence type="inferred from homology"/>
<dbReference type="EMBL" id="QOKW01000031">
    <property type="protein sequence ID" value="KAA0676721.1"/>
    <property type="molecule type" value="Genomic_DNA"/>
</dbReference>
<comment type="pathway">
    <text evidence="1 6">Pyrimidine metabolism; UMP biosynthesis via de novo pathway; UMP from orotate: step 1/2.</text>
</comment>
<comment type="catalytic activity">
    <reaction evidence="6">
        <text>orotidine 5'-phosphate + diphosphate = orotate + 5-phospho-alpha-D-ribose 1-diphosphate</text>
        <dbReference type="Rhea" id="RHEA:10380"/>
        <dbReference type="ChEBI" id="CHEBI:30839"/>
        <dbReference type="ChEBI" id="CHEBI:33019"/>
        <dbReference type="ChEBI" id="CHEBI:57538"/>
        <dbReference type="ChEBI" id="CHEBI:58017"/>
        <dbReference type="EC" id="2.4.2.10"/>
    </reaction>
</comment>
<feature type="binding site" evidence="6">
    <location>
        <position position="143"/>
    </location>
    <ligand>
        <name>orotate</name>
        <dbReference type="ChEBI" id="CHEBI:30839"/>
    </ligand>
</feature>
<evidence type="ECO:0000256" key="1">
    <source>
        <dbReference type="ARBA" id="ARBA00004889"/>
    </source>
</evidence>
<dbReference type="EC" id="2.4.2.10" evidence="2 6"/>
<evidence type="ECO:0000313" key="9">
    <source>
        <dbReference type="Proteomes" id="UP000480854"/>
    </source>
</evidence>
<feature type="domain" description="Phosphoribosyltransferase" evidence="7">
    <location>
        <begin position="62"/>
        <end position="169"/>
    </location>
</feature>
<feature type="binding site" evidence="6">
    <location>
        <position position="117"/>
    </location>
    <ligand>
        <name>5-phospho-alpha-D-ribose 1-diphosphate</name>
        <dbReference type="ChEBI" id="CHEBI:58017"/>
        <note>ligand shared between dimeric partners</note>
    </ligand>
</feature>
<comment type="caution">
    <text evidence="8">The sequence shown here is derived from an EMBL/GenBank/DDBJ whole genome shotgun (WGS) entry which is preliminary data.</text>
</comment>
<feature type="binding site" description="in other chain" evidence="6">
    <location>
        <position position="114"/>
    </location>
    <ligand>
        <name>5-phospho-alpha-D-ribose 1-diphosphate</name>
        <dbReference type="ChEBI" id="CHEBI:58017"/>
        <note>ligand shared between dimeric partners</note>
    </ligand>
</feature>
<organism evidence="8 9">
    <name type="scientific">Roseomonas genomospecies 6</name>
    <dbReference type="NCBI Taxonomy" id="214106"/>
    <lineage>
        <taxon>Bacteria</taxon>
        <taxon>Pseudomonadati</taxon>
        <taxon>Pseudomonadota</taxon>
        <taxon>Alphaproteobacteria</taxon>
        <taxon>Acetobacterales</taxon>
        <taxon>Roseomonadaceae</taxon>
        <taxon>Roseomonas</taxon>
    </lineage>
</organism>